<protein>
    <recommendedName>
        <fullName evidence="1">N-acetyltransferase domain-containing protein</fullName>
    </recommendedName>
</protein>
<dbReference type="KEGG" id="dov:DSCO28_09730"/>
<proteinExistence type="predicted"/>
<evidence type="ECO:0000259" key="1">
    <source>
        <dbReference type="PROSITE" id="PS51186"/>
    </source>
</evidence>
<dbReference type="Pfam" id="PF13302">
    <property type="entry name" value="Acetyltransf_3"/>
    <property type="match status" value="1"/>
</dbReference>
<dbReference type="InterPro" id="IPR000182">
    <property type="entry name" value="GNAT_dom"/>
</dbReference>
<dbReference type="EMBL" id="AP021876">
    <property type="protein sequence ID" value="BBO80407.1"/>
    <property type="molecule type" value="Genomic_DNA"/>
</dbReference>
<dbReference type="RefSeq" id="WP_155308646.1">
    <property type="nucleotide sequence ID" value="NZ_AP021876.1"/>
</dbReference>
<evidence type="ECO:0000313" key="2">
    <source>
        <dbReference type="EMBL" id="BBO80407.1"/>
    </source>
</evidence>
<sequence>MHDDPAYSSIHIYNEDAGFLKLSVRKLLVSDIPKISDYFLRSDPKFLFNIGIDHKKLPFKEEFYGFLMKEIDSSSRQKQSCHIIWEINGTPIGHSSINKIVYGNEAYLHLHIWNPERRYNGNGTLFIKASITLFFKMFNLKKLFCEPYALNQMPNKILNKLGFEFVKYYETTPELINYHQAVNQWVLTIGKWLHKTHPYY</sequence>
<dbReference type="Proteomes" id="UP000425960">
    <property type="component" value="Chromosome"/>
</dbReference>
<dbReference type="PROSITE" id="PS51186">
    <property type="entry name" value="GNAT"/>
    <property type="match status" value="1"/>
</dbReference>
<dbReference type="InterPro" id="IPR016181">
    <property type="entry name" value="Acyl_CoA_acyltransferase"/>
</dbReference>
<gene>
    <name evidence="2" type="ORF">DSCO28_09730</name>
</gene>
<dbReference type="SUPFAM" id="SSF55729">
    <property type="entry name" value="Acyl-CoA N-acyltransferases (Nat)"/>
    <property type="match status" value="1"/>
</dbReference>
<dbReference type="GO" id="GO:0016747">
    <property type="term" value="F:acyltransferase activity, transferring groups other than amino-acyl groups"/>
    <property type="evidence" value="ECO:0007669"/>
    <property type="project" value="InterPro"/>
</dbReference>
<dbReference type="Gene3D" id="3.40.630.30">
    <property type="match status" value="1"/>
</dbReference>
<evidence type="ECO:0000313" key="3">
    <source>
        <dbReference type="Proteomes" id="UP000425960"/>
    </source>
</evidence>
<reference evidence="2 3" key="1">
    <citation type="submission" date="2019-11" db="EMBL/GenBank/DDBJ databases">
        <title>Comparative genomics of hydrocarbon-degrading Desulfosarcina strains.</title>
        <authorList>
            <person name="Watanabe M."/>
            <person name="Kojima H."/>
            <person name="Fukui M."/>
        </authorList>
    </citation>
    <scope>NUCLEOTIDE SEQUENCE [LARGE SCALE GENOMIC DNA]</scope>
    <source>
        <strain evidence="2 3">28bB2T</strain>
    </source>
</reference>
<organism evidence="2 3">
    <name type="scientific">Desulfosarcina ovata subsp. sediminis</name>
    <dbReference type="NCBI Taxonomy" id="885957"/>
    <lineage>
        <taxon>Bacteria</taxon>
        <taxon>Pseudomonadati</taxon>
        <taxon>Thermodesulfobacteriota</taxon>
        <taxon>Desulfobacteria</taxon>
        <taxon>Desulfobacterales</taxon>
        <taxon>Desulfosarcinaceae</taxon>
        <taxon>Desulfosarcina</taxon>
    </lineage>
</organism>
<name>A0A5K7ZKA2_9BACT</name>
<feature type="domain" description="N-acetyltransferase" evidence="1">
    <location>
        <begin position="22"/>
        <end position="198"/>
    </location>
</feature>
<accession>A0A5K7ZKA2</accession>
<dbReference type="AlphaFoldDB" id="A0A5K7ZKA2"/>